<dbReference type="Proteomes" id="UP000268093">
    <property type="component" value="Unassembled WGS sequence"/>
</dbReference>
<accession>A0A433CWR9</accession>
<sequence>MPIPHLHVLNMLTLYHGEEVDGLPPHFCQNADQGAHKYVGNLELGPAHDLGDRQEETFIEGCVSAKAAFPAKGGGPR</sequence>
<gene>
    <name evidence="1" type="ORF">BC936DRAFT_137762</name>
</gene>
<keyword evidence="2" id="KW-1185">Reference proteome</keyword>
<comment type="caution">
    <text evidence="1">The sequence shown here is derived from an EMBL/GenBank/DDBJ whole genome shotgun (WGS) entry which is preliminary data.</text>
</comment>
<dbReference type="EMBL" id="RBNI01011911">
    <property type="protein sequence ID" value="RUP43023.1"/>
    <property type="molecule type" value="Genomic_DNA"/>
</dbReference>
<dbReference type="AlphaFoldDB" id="A0A433CWR9"/>
<name>A0A433CWR9_9FUNG</name>
<proteinExistence type="predicted"/>
<evidence type="ECO:0000313" key="1">
    <source>
        <dbReference type="EMBL" id="RUP43023.1"/>
    </source>
</evidence>
<protein>
    <submittedName>
        <fullName evidence="1">Uncharacterized protein</fullName>
    </submittedName>
</protein>
<reference evidence="1 2" key="1">
    <citation type="journal article" date="2018" name="New Phytol.">
        <title>Phylogenomics of Endogonaceae and evolution of mycorrhizas within Mucoromycota.</title>
        <authorList>
            <person name="Chang Y."/>
            <person name="Desiro A."/>
            <person name="Na H."/>
            <person name="Sandor L."/>
            <person name="Lipzen A."/>
            <person name="Clum A."/>
            <person name="Barry K."/>
            <person name="Grigoriev I.V."/>
            <person name="Martin F.M."/>
            <person name="Stajich J.E."/>
            <person name="Smith M.E."/>
            <person name="Bonito G."/>
            <person name="Spatafora J.W."/>
        </authorList>
    </citation>
    <scope>NUCLEOTIDE SEQUENCE [LARGE SCALE GENOMIC DNA]</scope>
    <source>
        <strain evidence="1 2">GMNB39</strain>
    </source>
</reference>
<organism evidence="1 2">
    <name type="scientific">Jimgerdemannia flammicorona</name>
    <dbReference type="NCBI Taxonomy" id="994334"/>
    <lineage>
        <taxon>Eukaryota</taxon>
        <taxon>Fungi</taxon>
        <taxon>Fungi incertae sedis</taxon>
        <taxon>Mucoromycota</taxon>
        <taxon>Mucoromycotina</taxon>
        <taxon>Endogonomycetes</taxon>
        <taxon>Endogonales</taxon>
        <taxon>Endogonaceae</taxon>
        <taxon>Jimgerdemannia</taxon>
    </lineage>
</organism>
<evidence type="ECO:0000313" key="2">
    <source>
        <dbReference type="Proteomes" id="UP000268093"/>
    </source>
</evidence>